<evidence type="ECO:0000313" key="3">
    <source>
        <dbReference type="Proteomes" id="UP000693970"/>
    </source>
</evidence>
<sequence>MKFSSTVQIVAAAAAATAARAAASIVTTTSRSKTEVGGGEKWPKFSLDHSKQRHRITPQKVGSFAQTGGPSDRRLEDFLPKKKSSFLTLPERRRRNEQNGTSSLPAIKE</sequence>
<gene>
    <name evidence="2" type="ORF">IV203_033574</name>
</gene>
<feature type="compositionally biased region" description="Basic and acidic residues" evidence="1">
    <location>
        <begin position="71"/>
        <end position="80"/>
    </location>
</feature>
<proteinExistence type="predicted"/>
<organism evidence="2 3">
    <name type="scientific">Nitzschia inconspicua</name>
    <dbReference type="NCBI Taxonomy" id="303405"/>
    <lineage>
        <taxon>Eukaryota</taxon>
        <taxon>Sar</taxon>
        <taxon>Stramenopiles</taxon>
        <taxon>Ochrophyta</taxon>
        <taxon>Bacillariophyta</taxon>
        <taxon>Bacillariophyceae</taxon>
        <taxon>Bacillariophycidae</taxon>
        <taxon>Bacillariales</taxon>
        <taxon>Bacillariaceae</taxon>
        <taxon>Nitzschia</taxon>
    </lineage>
</organism>
<dbReference type="Proteomes" id="UP000693970">
    <property type="component" value="Unassembled WGS sequence"/>
</dbReference>
<feature type="compositionally biased region" description="Basic and acidic residues" evidence="1">
    <location>
        <begin position="41"/>
        <end position="50"/>
    </location>
</feature>
<keyword evidence="3" id="KW-1185">Reference proteome</keyword>
<evidence type="ECO:0000313" key="2">
    <source>
        <dbReference type="EMBL" id="KAG7372850.1"/>
    </source>
</evidence>
<dbReference type="AlphaFoldDB" id="A0A9K3Q748"/>
<feature type="region of interest" description="Disordered" evidence="1">
    <location>
        <begin position="25"/>
        <end position="109"/>
    </location>
</feature>
<accession>A0A9K3Q748</accession>
<comment type="caution">
    <text evidence="2">The sequence shown here is derived from an EMBL/GenBank/DDBJ whole genome shotgun (WGS) entry which is preliminary data.</text>
</comment>
<feature type="compositionally biased region" description="Polar residues" evidence="1">
    <location>
        <begin position="98"/>
        <end position="109"/>
    </location>
</feature>
<dbReference type="EMBL" id="JAGRRH010000002">
    <property type="protein sequence ID" value="KAG7372850.1"/>
    <property type="molecule type" value="Genomic_DNA"/>
</dbReference>
<evidence type="ECO:0000256" key="1">
    <source>
        <dbReference type="SAM" id="MobiDB-lite"/>
    </source>
</evidence>
<protein>
    <submittedName>
        <fullName evidence="2">Uncharacterized protein</fullName>
    </submittedName>
</protein>
<name>A0A9K3Q748_9STRA</name>
<reference evidence="2" key="2">
    <citation type="submission" date="2021-04" db="EMBL/GenBank/DDBJ databases">
        <authorList>
            <person name="Podell S."/>
        </authorList>
    </citation>
    <scope>NUCLEOTIDE SEQUENCE</scope>
    <source>
        <strain evidence="2">Hildebrandi</strain>
    </source>
</reference>
<reference evidence="2" key="1">
    <citation type="journal article" date="2021" name="Sci. Rep.">
        <title>Diploid genomic architecture of Nitzschia inconspicua, an elite biomass production diatom.</title>
        <authorList>
            <person name="Oliver A."/>
            <person name="Podell S."/>
            <person name="Pinowska A."/>
            <person name="Traller J.C."/>
            <person name="Smith S.R."/>
            <person name="McClure R."/>
            <person name="Beliaev A."/>
            <person name="Bohutskyi P."/>
            <person name="Hill E.A."/>
            <person name="Rabines A."/>
            <person name="Zheng H."/>
            <person name="Allen L.Z."/>
            <person name="Kuo A."/>
            <person name="Grigoriev I.V."/>
            <person name="Allen A.E."/>
            <person name="Hazlebeck D."/>
            <person name="Allen E.E."/>
        </authorList>
    </citation>
    <scope>NUCLEOTIDE SEQUENCE</scope>
    <source>
        <strain evidence="2">Hildebrandi</strain>
    </source>
</reference>